<sequence>MKEIIYIQAGSLANYTAQHFWNTQEAYFTYGDGDNEGEEQKEPLVDHDISFREGVSPKSGDVTYCPRALIFDWKGNFGALRPDLYDDAGEEEEIRNLWNGDVVEYRQEQIPKSKYQEELEFAGEDVDRSEDDGRERNAEKRNDSDIRFWSDYSRVYYHPRSLQKLAEPADWQDPEGDWNYGQDLFRGYDHENDLMDDTLRHFMEECDALQGIQLINDSSSFGAFVDSMLTLLKDDHPKLTCLTFPFLSSVVPGEALDNRAMRIAINDALCIRDLKSLSTLSVPLQSSSLWNPGAWSSDLQFDNTYRASAILASHIESATLPLRTKGSVVDLRDLCDSVTYPSNVPFAHLSGALPVPIPITDAVFDERMHDFSKVDGADRPSTVYARRDVSRGFTGRDRIRYDAWQEKSGIPITLYDITHAPALPIPTSFPGILRDSSLPPSPTAGTARCLSSLYSSSATSEIFSVRASFIDDCIKRKRDMAGIVGIEIDELRELANDLWAMHDAYHDEGDISEEGLEEEHDDEEE</sequence>
<dbReference type="CDD" id="cd06060">
    <property type="entry name" value="misato"/>
    <property type="match status" value="1"/>
</dbReference>
<dbReference type="PANTHER" id="PTHR13391">
    <property type="entry name" value="MITOCHONDRIAL DISTRIBUTION REGULATOR MISATO"/>
    <property type="match status" value="1"/>
</dbReference>
<dbReference type="Gene3D" id="3.40.50.1440">
    <property type="entry name" value="Tubulin/FtsZ, GTPase domain"/>
    <property type="match status" value="1"/>
</dbReference>
<keyword evidence="4" id="KW-0496">Mitochondrion</keyword>
<feature type="compositionally biased region" description="Acidic residues" evidence="5">
    <location>
        <begin position="118"/>
        <end position="130"/>
    </location>
</feature>
<dbReference type="OrthoDB" id="271881at2759"/>
<dbReference type="Proteomes" id="UP000305948">
    <property type="component" value="Unassembled WGS sequence"/>
</dbReference>
<dbReference type="InterPro" id="IPR036525">
    <property type="entry name" value="Tubulin/FtsZ_GTPase_sf"/>
</dbReference>
<evidence type="ECO:0000313" key="8">
    <source>
        <dbReference type="EMBL" id="TFK50599.1"/>
    </source>
</evidence>
<dbReference type="GO" id="GO:0005739">
    <property type="term" value="C:mitochondrion"/>
    <property type="evidence" value="ECO:0007669"/>
    <property type="project" value="UniProtKB-SubCell"/>
</dbReference>
<dbReference type="InterPro" id="IPR019605">
    <property type="entry name" value="Misato_II_tubulin-like"/>
</dbReference>
<dbReference type="STRING" id="5364.A0A5C3MYN0"/>
<evidence type="ECO:0000256" key="1">
    <source>
        <dbReference type="ARBA" id="ARBA00003757"/>
    </source>
</evidence>
<feature type="compositionally biased region" description="Basic and acidic residues" evidence="5">
    <location>
        <begin position="131"/>
        <end position="140"/>
    </location>
</feature>
<comment type="subcellular location">
    <subcellularLocation>
        <location evidence="2">Mitochondrion</location>
    </subcellularLocation>
</comment>
<proteinExistence type="inferred from homology"/>
<evidence type="ECO:0000256" key="5">
    <source>
        <dbReference type="SAM" id="MobiDB-lite"/>
    </source>
</evidence>
<dbReference type="InterPro" id="IPR049942">
    <property type="entry name" value="DML1/Misato"/>
</dbReference>
<comment type="similarity">
    <text evidence="3">Belongs to the misato family.</text>
</comment>
<evidence type="ECO:0000256" key="3">
    <source>
        <dbReference type="ARBA" id="ARBA00008507"/>
    </source>
</evidence>
<gene>
    <name evidence="8" type="ORF">OE88DRAFT_1808877</name>
</gene>
<dbReference type="AlphaFoldDB" id="A0A5C3MYN0"/>
<evidence type="ECO:0000256" key="4">
    <source>
        <dbReference type="ARBA" id="ARBA00023128"/>
    </source>
</evidence>
<dbReference type="PANTHER" id="PTHR13391:SF0">
    <property type="entry name" value="PROTEIN MISATO HOMOLOG 1"/>
    <property type="match status" value="1"/>
</dbReference>
<feature type="region of interest" description="Disordered" evidence="5">
    <location>
        <begin position="116"/>
        <end position="140"/>
    </location>
</feature>
<dbReference type="Pfam" id="PF14881">
    <property type="entry name" value="Tubulin_3"/>
    <property type="match status" value="1"/>
</dbReference>
<feature type="domain" description="Misato Segment II tubulin-like" evidence="6">
    <location>
        <begin position="2"/>
        <end position="120"/>
    </location>
</feature>
<dbReference type="InterPro" id="IPR029209">
    <property type="entry name" value="DML1/Misato_tubulin"/>
</dbReference>
<dbReference type="GO" id="GO:0007005">
    <property type="term" value="P:mitochondrion organization"/>
    <property type="evidence" value="ECO:0007669"/>
    <property type="project" value="InterPro"/>
</dbReference>
<dbReference type="Pfam" id="PF10644">
    <property type="entry name" value="Misat_Tub_SegII"/>
    <property type="match status" value="1"/>
</dbReference>
<evidence type="ECO:0000259" key="6">
    <source>
        <dbReference type="Pfam" id="PF10644"/>
    </source>
</evidence>
<evidence type="ECO:0000313" key="9">
    <source>
        <dbReference type="Proteomes" id="UP000305948"/>
    </source>
</evidence>
<name>A0A5C3MYN0_9AGAM</name>
<reference evidence="8 9" key="1">
    <citation type="journal article" date="2019" name="Nat. Ecol. Evol.">
        <title>Megaphylogeny resolves global patterns of mushroom evolution.</title>
        <authorList>
            <person name="Varga T."/>
            <person name="Krizsan K."/>
            <person name="Foldi C."/>
            <person name="Dima B."/>
            <person name="Sanchez-Garcia M."/>
            <person name="Sanchez-Ramirez S."/>
            <person name="Szollosi G.J."/>
            <person name="Szarkandi J.G."/>
            <person name="Papp V."/>
            <person name="Albert L."/>
            <person name="Andreopoulos W."/>
            <person name="Angelini C."/>
            <person name="Antonin V."/>
            <person name="Barry K.W."/>
            <person name="Bougher N.L."/>
            <person name="Buchanan P."/>
            <person name="Buyck B."/>
            <person name="Bense V."/>
            <person name="Catcheside P."/>
            <person name="Chovatia M."/>
            <person name="Cooper J."/>
            <person name="Damon W."/>
            <person name="Desjardin D."/>
            <person name="Finy P."/>
            <person name="Geml J."/>
            <person name="Haridas S."/>
            <person name="Hughes K."/>
            <person name="Justo A."/>
            <person name="Karasinski D."/>
            <person name="Kautmanova I."/>
            <person name="Kiss B."/>
            <person name="Kocsube S."/>
            <person name="Kotiranta H."/>
            <person name="LaButti K.M."/>
            <person name="Lechner B.E."/>
            <person name="Liimatainen K."/>
            <person name="Lipzen A."/>
            <person name="Lukacs Z."/>
            <person name="Mihaltcheva S."/>
            <person name="Morgado L.N."/>
            <person name="Niskanen T."/>
            <person name="Noordeloos M.E."/>
            <person name="Ohm R.A."/>
            <person name="Ortiz-Santana B."/>
            <person name="Ovrebo C."/>
            <person name="Racz N."/>
            <person name="Riley R."/>
            <person name="Savchenko A."/>
            <person name="Shiryaev A."/>
            <person name="Soop K."/>
            <person name="Spirin V."/>
            <person name="Szebenyi C."/>
            <person name="Tomsovsky M."/>
            <person name="Tulloss R.E."/>
            <person name="Uehling J."/>
            <person name="Grigoriev I.V."/>
            <person name="Vagvolgyi C."/>
            <person name="Papp T."/>
            <person name="Martin F.M."/>
            <person name="Miettinen O."/>
            <person name="Hibbett D.S."/>
            <person name="Nagy L.G."/>
        </authorList>
    </citation>
    <scope>NUCLEOTIDE SEQUENCE [LARGE SCALE GENOMIC DNA]</scope>
    <source>
        <strain evidence="8 9">OMC1185</strain>
    </source>
</reference>
<comment type="function">
    <text evidence="1">Involved in the partitioning of the mitochondrial organelle and mitochondrial DNA (mtDNA) inheritance.</text>
</comment>
<feature type="domain" description="DML1/Misato tubulin" evidence="7">
    <location>
        <begin position="142"/>
        <end position="323"/>
    </location>
</feature>
<evidence type="ECO:0000259" key="7">
    <source>
        <dbReference type="Pfam" id="PF14881"/>
    </source>
</evidence>
<organism evidence="8 9">
    <name type="scientific">Heliocybe sulcata</name>
    <dbReference type="NCBI Taxonomy" id="5364"/>
    <lineage>
        <taxon>Eukaryota</taxon>
        <taxon>Fungi</taxon>
        <taxon>Dikarya</taxon>
        <taxon>Basidiomycota</taxon>
        <taxon>Agaricomycotina</taxon>
        <taxon>Agaricomycetes</taxon>
        <taxon>Gloeophyllales</taxon>
        <taxon>Gloeophyllaceae</taxon>
        <taxon>Heliocybe</taxon>
    </lineage>
</organism>
<dbReference type="EMBL" id="ML213513">
    <property type="protein sequence ID" value="TFK50599.1"/>
    <property type="molecule type" value="Genomic_DNA"/>
</dbReference>
<protein>
    <submittedName>
        <fullName evidence="8">Tubulin nucleotide-binding domain-like protein</fullName>
    </submittedName>
</protein>
<accession>A0A5C3MYN0</accession>
<keyword evidence="9" id="KW-1185">Reference proteome</keyword>
<evidence type="ECO:0000256" key="2">
    <source>
        <dbReference type="ARBA" id="ARBA00004173"/>
    </source>
</evidence>
<dbReference type="SUPFAM" id="SSF52490">
    <property type="entry name" value="Tubulin nucleotide-binding domain-like"/>
    <property type="match status" value="1"/>
</dbReference>